<sequence>MRNLTTEEQKKIIQIAEATAKQRHRLMAIEPKGNQSRFFQAQAEFHSMEVLLHHGTGREIPEETVEFLQTYSDDSQSDYKAEIHDFIRAVESATGRSINL</sequence>
<evidence type="ECO:0000313" key="1">
    <source>
        <dbReference type="EMBL" id="GBO88722.1"/>
    </source>
</evidence>
<name>A0A5M3Q0W0_9GAMM</name>
<protein>
    <submittedName>
        <fullName evidence="1">Uncharacterized protein</fullName>
    </submittedName>
</protein>
<dbReference type="RefSeq" id="WP_136630074.1">
    <property type="nucleotide sequence ID" value="NZ_BGZI01000015.1"/>
</dbReference>
<dbReference type="EMBL" id="BGZI01000015">
    <property type="protein sequence ID" value="GBO88722.1"/>
    <property type="molecule type" value="Genomic_DNA"/>
</dbReference>
<organism evidence="1 2">
    <name type="scientific">Marinobacter salsuginis</name>
    <dbReference type="NCBI Taxonomy" id="418719"/>
    <lineage>
        <taxon>Bacteria</taxon>
        <taxon>Pseudomonadati</taxon>
        <taxon>Pseudomonadota</taxon>
        <taxon>Gammaproteobacteria</taxon>
        <taxon>Pseudomonadales</taxon>
        <taxon>Marinobacteraceae</taxon>
        <taxon>Marinobacter</taxon>
    </lineage>
</organism>
<dbReference type="Proteomes" id="UP000387223">
    <property type="component" value="Unassembled WGS sequence"/>
</dbReference>
<evidence type="ECO:0000313" key="2">
    <source>
        <dbReference type="Proteomes" id="UP000387223"/>
    </source>
</evidence>
<reference evidence="1 2" key="1">
    <citation type="journal article" date="2019" name="J. Gen. Appl. Microbiol.">
        <title>Aerobic degradation of cis-dichloroethene by the marine bacterium Marinobacter salsuginis strain 5N-3.</title>
        <authorList>
            <person name="Inoue Y."/>
            <person name="Fukunaga Y."/>
            <person name="Katsumata H."/>
            <person name="Ohji S."/>
            <person name="Hosoyama A."/>
            <person name="Mori K."/>
            <person name="Ando K."/>
        </authorList>
    </citation>
    <scope>NUCLEOTIDE SEQUENCE [LARGE SCALE GENOMIC DNA]</scope>
    <source>
        <strain evidence="1 2">NBRC 109114</strain>
    </source>
</reference>
<proteinExistence type="predicted"/>
<comment type="caution">
    <text evidence="1">The sequence shown here is derived from an EMBL/GenBank/DDBJ whole genome shotgun (WGS) entry which is preliminary data.</text>
</comment>
<accession>A0A5M3Q0W0</accession>
<gene>
    <name evidence="1" type="ORF">MSSD14B_23900</name>
</gene>
<dbReference type="AlphaFoldDB" id="A0A5M3Q0W0"/>